<feature type="non-terminal residue" evidence="3">
    <location>
        <position position="1"/>
    </location>
</feature>
<evidence type="ECO:0000256" key="2">
    <source>
        <dbReference type="SAM" id="MobiDB-lite"/>
    </source>
</evidence>
<keyword evidence="4" id="KW-1185">Reference proteome</keyword>
<protein>
    <submittedName>
        <fullName evidence="3">Uncharacterized protein</fullName>
    </submittedName>
</protein>
<reference evidence="3 4" key="1">
    <citation type="submission" date="2017-03" db="EMBL/GenBank/DDBJ databases">
        <title>Genome Survey of Euroglyphus maynei.</title>
        <authorList>
            <person name="Arlian L.G."/>
            <person name="Morgan M.S."/>
            <person name="Rider S.D."/>
        </authorList>
    </citation>
    <scope>NUCLEOTIDE SEQUENCE [LARGE SCALE GENOMIC DNA]</scope>
    <source>
        <strain evidence="3">Arlian Lab</strain>
        <tissue evidence="3">Whole body</tissue>
    </source>
</reference>
<dbReference type="OrthoDB" id="6513098at2759"/>
<dbReference type="EMBL" id="MUJZ01036734">
    <property type="protein sequence ID" value="OTF76595.1"/>
    <property type="molecule type" value="Genomic_DNA"/>
</dbReference>
<organism evidence="3 4">
    <name type="scientific">Euroglyphus maynei</name>
    <name type="common">Mayne's house dust mite</name>
    <dbReference type="NCBI Taxonomy" id="6958"/>
    <lineage>
        <taxon>Eukaryota</taxon>
        <taxon>Metazoa</taxon>
        <taxon>Ecdysozoa</taxon>
        <taxon>Arthropoda</taxon>
        <taxon>Chelicerata</taxon>
        <taxon>Arachnida</taxon>
        <taxon>Acari</taxon>
        <taxon>Acariformes</taxon>
        <taxon>Sarcoptiformes</taxon>
        <taxon>Astigmata</taxon>
        <taxon>Psoroptidia</taxon>
        <taxon>Analgoidea</taxon>
        <taxon>Pyroglyphidae</taxon>
        <taxon>Pyroglyphinae</taxon>
        <taxon>Euroglyphus</taxon>
    </lineage>
</organism>
<evidence type="ECO:0000256" key="1">
    <source>
        <dbReference type="SAM" id="Coils"/>
    </source>
</evidence>
<accession>A0A1Y3BBJ5</accession>
<comment type="caution">
    <text evidence="3">The sequence shown here is derived from an EMBL/GenBank/DDBJ whole genome shotgun (WGS) entry which is preliminary data.</text>
</comment>
<keyword evidence="1" id="KW-0175">Coiled coil</keyword>
<gene>
    <name evidence="3" type="ORF">BLA29_006608</name>
</gene>
<dbReference type="AlphaFoldDB" id="A0A1Y3BBJ5"/>
<evidence type="ECO:0000313" key="3">
    <source>
        <dbReference type="EMBL" id="OTF76595.1"/>
    </source>
</evidence>
<dbReference type="Proteomes" id="UP000194236">
    <property type="component" value="Unassembled WGS sequence"/>
</dbReference>
<proteinExistence type="predicted"/>
<name>A0A1Y3BBJ5_EURMA</name>
<feature type="coiled-coil region" evidence="1">
    <location>
        <begin position="36"/>
        <end position="63"/>
    </location>
</feature>
<feature type="region of interest" description="Disordered" evidence="2">
    <location>
        <begin position="1"/>
        <end position="28"/>
    </location>
</feature>
<feature type="compositionally biased region" description="Basic and acidic residues" evidence="2">
    <location>
        <begin position="11"/>
        <end position="28"/>
    </location>
</feature>
<sequence length="172" mass="20230">DDDDDDAPVEVSKEISKQQAKENFKQEKSAKNFIDEKLKQKRRRELERNVEQKKLKIEKLPEDFLEELDAELSTVITTESSDKNIPTVDAAILKKKKRERKKLAKTKTLTTQATKYEILSLNELAKTTQPPIIQTTACNFREQILFDKNRYRRQTSRKMVSNYQKRRASLKK</sequence>
<evidence type="ECO:0000313" key="4">
    <source>
        <dbReference type="Proteomes" id="UP000194236"/>
    </source>
</evidence>